<sequence>MMIDQALKAALKDTPKGENFDSQLQLNKKFQNRMERAGVVTRKQSFSIPLMERIVGSSDRR</sequence>
<evidence type="ECO:0000313" key="2">
    <source>
        <dbReference type="Proteomes" id="UP000676996"/>
    </source>
</evidence>
<keyword evidence="2" id="KW-1185">Reference proteome</keyword>
<organism evidence="1 2">
    <name type="scientific">Stakelama marina</name>
    <dbReference type="NCBI Taxonomy" id="2826939"/>
    <lineage>
        <taxon>Bacteria</taxon>
        <taxon>Pseudomonadati</taxon>
        <taxon>Pseudomonadota</taxon>
        <taxon>Alphaproteobacteria</taxon>
        <taxon>Sphingomonadales</taxon>
        <taxon>Sphingomonadaceae</taxon>
        <taxon>Stakelama</taxon>
    </lineage>
</organism>
<accession>A0A8T4IL36</accession>
<gene>
    <name evidence="1" type="ORF">J7S20_11175</name>
</gene>
<proteinExistence type="predicted"/>
<evidence type="ECO:0000313" key="1">
    <source>
        <dbReference type="EMBL" id="MBR0553069.1"/>
    </source>
</evidence>
<dbReference type="AlphaFoldDB" id="A0A8T4IL36"/>
<dbReference type="Proteomes" id="UP000676996">
    <property type="component" value="Unassembled WGS sequence"/>
</dbReference>
<comment type="caution">
    <text evidence="1">The sequence shown here is derived from an EMBL/GenBank/DDBJ whole genome shotgun (WGS) entry which is preliminary data.</text>
</comment>
<reference evidence="1" key="1">
    <citation type="submission" date="2021-04" db="EMBL/GenBank/DDBJ databases">
        <title>Ouciella asimina sp. nov., isolated from the surface seawater in the hydrothermal field of Okinawa Trough.</title>
        <authorList>
            <person name="Shuang W."/>
        </authorList>
    </citation>
    <scope>NUCLEOTIDE SEQUENCE</scope>
    <source>
        <strain evidence="1">LXI357</strain>
    </source>
</reference>
<name>A0A8T4IL36_9SPHN</name>
<dbReference type="EMBL" id="JAGRQC010000003">
    <property type="protein sequence ID" value="MBR0553069.1"/>
    <property type="molecule type" value="Genomic_DNA"/>
</dbReference>
<dbReference type="RefSeq" id="WP_284054316.1">
    <property type="nucleotide sequence ID" value="NZ_JAGRQC010000003.1"/>
</dbReference>
<protein>
    <submittedName>
        <fullName evidence="1">Uncharacterized protein</fullName>
    </submittedName>
</protein>